<name>A0A8X6PW23_NEPPI</name>
<comment type="caution">
    <text evidence="1">The sequence shown here is derived from an EMBL/GenBank/DDBJ whole genome shotgun (WGS) entry which is preliminary data.</text>
</comment>
<dbReference type="Proteomes" id="UP000887013">
    <property type="component" value="Unassembled WGS sequence"/>
</dbReference>
<dbReference type="AlphaFoldDB" id="A0A8X6PW23"/>
<protein>
    <submittedName>
        <fullName evidence="1">Uncharacterized protein</fullName>
    </submittedName>
</protein>
<keyword evidence="2" id="KW-1185">Reference proteome</keyword>
<organism evidence="1 2">
    <name type="scientific">Nephila pilipes</name>
    <name type="common">Giant wood spider</name>
    <name type="synonym">Nephila maculata</name>
    <dbReference type="NCBI Taxonomy" id="299642"/>
    <lineage>
        <taxon>Eukaryota</taxon>
        <taxon>Metazoa</taxon>
        <taxon>Ecdysozoa</taxon>
        <taxon>Arthropoda</taxon>
        <taxon>Chelicerata</taxon>
        <taxon>Arachnida</taxon>
        <taxon>Araneae</taxon>
        <taxon>Araneomorphae</taxon>
        <taxon>Entelegynae</taxon>
        <taxon>Araneoidea</taxon>
        <taxon>Nephilidae</taxon>
        <taxon>Nephila</taxon>
    </lineage>
</organism>
<evidence type="ECO:0000313" key="1">
    <source>
        <dbReference type="EMBL" id="GFT86307.1"/>
    </source>
</evidence>
<accession>A0A8X6PW23</accession>
<reference evidence="1" key="1">
    <citation type="submission" date="2020-08" db="EMBL/GenBank/DDBJ databases">
        <title>Multicomponent nature underlies the extraordinary mechanical properties of spider dragline silk.</title>
        <authorList>
            <person name="Kono N."/>
            <person name="Nakamura H."/>
            <person name="Mori M."/>
            <person name="Yoshida Y."/>
            <person name="Ohtoshi R."/>
            <person name="Malay A.D."/>
            <person name="Moran D.A.P."/>
            <person name="Tomita M."/>
            <person name="Numata K."/>
            <person name="Arakawa K."/>
        </authorList>
    </citation>
    <scope>NUCLEOTIDE SEQUENCE</scope>
</reference>
<proteinExistence type="predicted"/>
<gene>
    <name evidence="1" type="ORF">NPIL_495801</name>
</gene>
<dbReference type="EMBL" id="BMAW01073092">
    <property type="protein sequence ID" value="GFT86307.1"/>
    <property type="molecule type" value="Genomic_DNA"/>
</dbReference>
<evidence type="ECO:0000313" key="2">
    <source>
        <dbReference type="Proteomes" id="UP000887013"/>
    </source>
</evidence>
<sequence length="91" mass="10630">MTLTLDEPHSDCRLNAQVFANELNISMKMVRKIMIQDLGKRIVCFLFIPHNLSEEQKQFRMNQCDELIDNANTDFVPHFHSNGRRIMGLPI</sequence>